<gene>
    <name evidence="1" type="ORF">MBOVJF4278_00470</name>
</gene>
<name>A0A2N8U2Q8_MYCBV</name>
<evidence type="ECO:0000313" key="1">
    <source>
        <dbReference type="EMBL" id="SBO46242.1"/>
    </source>
</evidence>
<sequence>MQELFMLWDQQAEKYKNSAERKKEYHVERKITRAIIVKGEIYYYTLYMYRHKVTRKCFVYYHNEILRLNKRLKYYLDDIERCLNDQLYERNYKKLGKVKSNKIPYYIYAYHRNKIPIKQANMDELKCHKDKEYDAIQIDTDDSYFYARVNGYKAKFRCRMATIHTLEHNGDNKIKNKTTIMQISNLRIKQDIKKNEAEFHNAVKNALSKLYANKQIIVSGDGAKVITTLATSLKSTRVFDKYHFIRELFKIYGFNETLNKANKRVFDGIDHFKELNYLYNQGKFDEFTNYLKHTINLLSSEPKTVQKIYDIKKFIRFYTTNNKFINETIINKYYTSGNAETFVSHDLKRYIGKNFGLKSINTIIRTIISETNHNLIII</sequence>
<dbReference type="EMBL" id="LT578453">
    <property type="protein sequence ID" value="SBO46242.1"/>
    <property type="molecule type" value="Genomic_DNA"/>
</dbReference>
<organism evidence="1 2">
    <name type="scientific">Mycoplasmopsis bovis</name>
    <name type="common">Mycoplasma bovis</name>
    <dbReference type="NCBI Taxonomy" id="28903"/>
    <lineage>
        <taxon>Bacteria</taxon>
        <taxon>Bacillati</taxon>
        <taxon>Mycoplasmatota</taxon>
        <taxon>Mycoplasmoidales</taxon>
        <taxon>Metamycoplasmataceae</taxon>
        <taxon>Mycoplasmopsis</taxon>
    </lineage>
</organism>
<dbReference type="AlphaFoldDB" id="A0A2N8U2Q8"/>
<dbReference type="Proteomes" id="UP000233776">
    <property type="component" value="Chromosome I"/>
</dbReference>
<accession>A0A2N8U2Q8</accession>
<proteinExistence type="predicted"/>
<reference evidence="1 2" key="1">
    <citation type="submission" date="2016-06" db="EMBL/GenBank/DDBJ databases">
        <authorList>
            <person name="Kjaerup R.B."/>
            <person name="Dalgaard T.S."/>
            <person name="Juul-Madsen H.R."/>
        </authorList>
    </citation>
    <scope>NUCLEOTIDE SEQUENCE [LARGE SCALE GENOMIC DNA]</scope>
    <source>
        <strain evidence="1">JF4278</strain>
    </source>
</reference>
<dbReference type="NCBIfam" id="NF046004">
    <property type="entry name" value="ICE_Mbov_0401"/>
    <property type="match status" value="1"/>
</dbReference>
<protein>
    <submittedName>
        <fullName evidence="1">Uncharacterized protein</fullName>
    </submittedName>
</protein>
<evidence type="ECO:0000313" key="2">
    <source>
        <dbReference type="Proteomes" id="UP000233776"/>
    </source>
</evidence>
<dbReference type="RefSeq" id="WP_075271005.1">
    <property type="nucleotide sequence ID" value="NZ_CP022589.1"/>
</dbReference>